<dbReference type="Proteomes" id="UP000324748">
    <property type="component" value="Unassembled WGS sequence"/>
</dbReference>
<comment type="caution">
    <text evidence="6">The sequence shown here is derived from an EMBL/GenBank/DDBJ whole genome shotgun (WGS) entry which is preliminary data.</text>
</comment>
<dbReference type="InterPro" id="IPR013083">
    <property type="entry name" value="Znf_RING/FYVE/PHD"/>
</dbReference>
<keyword evidence="1" id="KW-0479">Metal-binding</keyword>
<evidence type="ECO:0000256" key="1">
    <source>
        <dbReference type="PROSITE-ProRule" id="PRU00175"/>
    </source>
</evidence>
<protein>
    <recommendedName>
        <fullName evidence="4">RING-type domain-containing protein</fullName>
    </recommendedName>
</protein>
<reference evidence="7 8" key="1">
    <citation type="submission" date="2019-05" db="EMBL/GenBank/DDBJ databases">
        <title>Emergence of the Ug99 lineage of the wheat stem rust pathogen through somatic hybridization.</title>
        <authorList>
            <person name="Li F."/>
            <person name="Upadhyaya N.M."/>
            <person name="Sperschneider J."/>
            <person name="Matny O."/>
            <person name="Nguyen-Phuc H."/>
            <person name="Mago R."/>
            <person name="Raley C."/>
            <person name="Miller M.E."/>
            <person name="Silverstein K.A.T."/>
            <person name="Henningsen E."/>
            <person name="Hirsch C.D."/>
            <person name="Visser B."/>
            <person name="Pretorius Z.A."/>
            <person name="Steffenson B.J."/>
            <person name="Schwessinger B."/>
            <person name="Dodds P.N."/>
            <person name="Figueroa M."/>
        </authorList>
    </citation>
    <scope>NUCLEOTIDE SEQUENCE [LARGE SCALE GENOMIC DNA]</scope>
    <source>
        <strain evidence="6">21-0</strain>
        <strain evidence="5 8">Ug99</strain>
    </source>
</reference>
<sequence length="336" mass="37248">MATTEVVVMPTCTICRDDDATDLNFGITACGHAFHSQCMEDWNRNQALRRRMTVCPCCNTNLSFTRSPTIRIHQLAKQRVVIIPDGHADPVEELKAATKKLEKLEADQAKLAVENNALKAKVTKLTYESKKRIVEESRNTPQGSYKVLNLDGHHGTDLEKERQIRKRQLHALHMGEQKRLLRQLEDSKEAYENLLAGFEPVGLTINTSAADRATPSHQRQPIDPVDSDRSSSVSVRVKRPRPSRTEKEKAKTPTVIEIDSESDNPSPPPGPPNSPAFTLNPFNPIPGPSVPKPFRALQASTSASIKRRYDQASATPKINYTTRSFAKLASGSGPKA</sequence>
<keyword evidence="1" id="KW-0863">Zinc-finger</keyword>
<feature type="coiled-coil region" evidence="2">
    <location>
        <begin position="94"/>
        <end position="121"/>
    </location>
</feature>
<feature type="region of interest" description="Disordered" evidence="3">
    <location>
        <begin position="136"/>
        <end position="160"/>
    </location>
</feature>
<evidence type="ECO:0000313" key="7">
    <source>
        <dbReference type="Proteomes" id="UP000324748"/>
    </source>
</evidence>
<name>A0A5B0N5M8_PUCGR</name>
<keyword evidence="1" id="KW-0862">Zinc</keyword>
<dbReference type="EMBL" id="VDEP01000508">
    <property type="protein sequence ID" value="KAA1066890.1"/>
    <property type="molecule type" value="Genomic_DNA"/>
</dbReference>
<dbReference type="Pfam" id="PF13639">
    <property type="entry name" value="zf-RING_2"/>
    <property type="match status" value="1"/>
</dbReference>
<organism evidence="6 7">
    <name type="scientific">Puccinia graminis f. sp. tritici</name>
    <dbReference type="NCBI Taxonomy" id="56615"/>
    <lineage>
        <taxon>Eukaryota</taxon>
        <taxon>Fungi</taxon>
        <taxon>Dikarya</taxon>
        <taxon>Basidiomycota</taxon>
        <taxon>Pucciniomycotina</taxon>
        <taxon>Pucciniomycetes</taxon>
        <taxon>Pucciniales</taxon>
        <taxon>Pucciniaceae</taxon>
        <taxon>Puccinia</taxon>
    </lineage>
</organism>
<dbReference type="PROSITE" id="PS50089">
    <property type="entry name" value="ZF_RING_2"/>
    <property type="match status" value="1"/>
</dbReference>
<evidence type="ECO:0000313" key="8">
    <source>
        <dbReference type="Proteomes" id="UP000325313"/>
    </source>
</evidence>
<evidence type="ECO:0000313" key="6">
    <source>
        <dbReference type="EMBL" id="KAA1083986.1"/>
    </source>
</evidence>
<accession>A0A5B0N5M8</accession>
<evidence type="ECO:0000256" key="3">
    <source>
        <dbReference type="SAM" id="MobiDB-lite"/>
    </source>
</evidence>
<feature type="compositionally biased region" description="Pro residues" evidence="3">
    <location>
        <begin position="265"/>
        <end position="274"/>
    </location>
</feature>
<evidence type="ECO:0000313" key="5">
    <source>
        <dbReference type="EMBL" id="KAA1066890.1"/>
    </source>
</evidence>
<gene>
    <name evidence="6" type="ORF">PGT21_013529</name>
    <name evidence="5" type="ORF">PGTUg99_006664</name>
</gene>
<dbReference type="GO" id="GO:0008270">
    <property type="term" value="F:zinc ion binding"/>
    <property type="evidence" value="ECO:0007669"/>
    <property type="project" value="UniProtKB-KW"/>
</dbReference>
<dbReference type="SMART" id="SM00184">
    <property type="entry name" value="RING"/>
    <property type="match status" value="1"/>
</dbReference>
<proteinExistence type="predicted"/>
<keyword evidence="7" id="KW-1185">Reference proteome</keyword>
<feature type="domain" description="RING-type" evidence="4">
    <location>
        <begin position="12"/>
        <end position="59"/>
    </location>
</feature>
<dbReference type="SUPFAM" id="SSF57850">
    <property type="entry name" value="RING/U-box"/>
    <property type="match status" value="1"/>
</dbReference>
<dbReference type="Proteomes" id="UP000325313">
    <property type="component" value="Unassembled WGS sequence"/>
</dbReference>
<evidence type="ECO:0000256" key="2">
    <source>
        <dbReference type="SAM" id="Coils"/>
    </source>
</evidence>
<feature type="compositionally biased region" description="Polar residues" evidence="3">
    <location>
        <begin position="210"/>
        <end position="219"/>
    </location>
</feature>
<dbReference type="CDD" id="cd16448">
    <property type="entry name" value="RING-H2"/>
    <property type="match status" value="1"/>
</dbReference>
<feature type="compositionally biased region" description="Basic and acidic residues" evidence="3">
    <location>
        <begin position="151"/>
        <end position="160"/>
    </location>
</feature>
<dbReference type="Gene3D" id="3.30.40.10">
    <property type="entry name" value="Zinc/RING finger domain, C3HC4 (zinc finger)"/>
    <property type="match status" value="1"/>
</dbReference>
<dbReference type="AlphaFoldDB" id="A0A5B0N5M8"/>
<dbReference type="OrthoDB" id="2507044at2759"/>
<feature type="region of interest" description="Disordered" evidence="3">
    <location>
        <begin position="210"/>
        <end position="293"/>
    </location>
</feature>
<dbReference type="InterPro" id="IPR001841">
    <property type="entry name" value="Znf_RING"/>
</dbReference>
<dbReference type="EMBL" id="VSWC01000118">
    <property type="protein sequence ID" value="KAA1083986.1"/>
    <property type="molecule type" value="Genomic_DNA"/>
</dbReference>
<keyword evidence="2" id="KW-0175">Coiled coil</keyword>
<evidence type="ECO:0000259" key="4">
    <source>
        <dbReference type="PROSITE" id="PS50089"/>
    </source>
</evidence>